<dbReference type="SUPFAM" id="SSF55681">
    <property type="entry name" value="Class II aaRS and biotin synthetases"/>
    <property type="match status" value="1"/>
</dbReference>
<dbReference type="Pfam" id="PF01336">
    <property type="entry name" value="tRNA_anti-codon"/>
    <property type="match status" value="1"/>
</dbReference>
<feature type="site" description="Important for tRNA non-discrimination" evidence="7">
    <location>
        <position position="33"/>
    </location>
</feature>
<dbReference type="PROSITE" id="PS50862">
    <property type="entry name" value="AA_TRNA_LIGASE_II"/>
    <property type="match status" value="1"/>
</dbReference>
<dbReference type="NCBIfam" id="NF001750">
    <property type="entry name" value="PRK00476.1"/>
    <property type="match status" value="1"/>
</dbReference>
<feature type="binding site" evidence="7">
    <location>
        <begin position="221"/>
        <end position="223"/>
    </location>
    <ligand>
        <name>ATP</name>
        <dbReference type="ChEBI" id="CHEBI:30616"/>
    </ligand>
</feature>
<dbReference type="HAMAP" id="MF_00044">
    <property type="entry name" value="Asp_tRNA_synth_type1"/>
    <property type="match status" value="1"/>
</dbReference>
<gene>
    <name evidence="7 9" type="primary">aspS</name>
    <name evidence="9" type="ORF">GRI89_07455</name>
</gene>
<feature type="binding site" evidence="7">
    <location>
        <position position="485"/>
    </location>
    <ligand>
        <name>ATP</name>
        <dbReference type="ChEBI" id="CHEBI:30616"/>
    </ligand>
</feature>
<dbReference type="GO" id="GO:0005737">
    <property type="term" value="C:cytoplasm"/>
    <property type="evidence" value="ECO:0007669"/>
    <property type="project" value="UniProtKB-SubCell"/>
</dbReference>
<dbReference type="EC" id="6.1.1.23" evidence="7"/>
<dbReference type="GO" id="GO:0006422">
    <property type="term" value="P:aspartyl-tRNA aminoacylation"/>
    <property type="evidence" value="ECO:0007669"/>
    <property type="project" value="UniProtKB-UniRule"/>
</dbReference>
<keyword evidence="6 7" id="KW-0030">Aminoacyl-tRNA synthetase</keyword>
<accession>A0A6I4STY1</accession>
<evidence type="ECO:0000256" key="2">
    <source>
        <dbReference type="ARBA" id="ARBA00022598"/>
    </source>
</evidence>
<comment type="caution">
    <text evidence="9">The sequence shown here is derived from an EMBL/GenBank/DDBJ whole genome shotgun (WGS) entry which is preliminary data.</text>
</comment>
<dbReference type="EMBL" id="WTYM01000033">
    <property type="protein sequence ID" value="MXO59375.1"/>
    <property type="molecule type" value="Genomic_DNA"/>
</dbReference>
<dbReference type="Pfam" id="PF00152">
    <property type="entry name" value="tRNA-synt_2"/>
    <property type="match status" value="1"/>
</dbReference>
<dbReference type="AlphaFoldDB" id="A0A6I4STY1"/>
<dbReference type="InterPro" id="IPR047089">
    <property type="entry name" value="Asp-tRNA-ligase_1_N"/>
</dbReference>
<dbReference type="PRINTS" id="PR01042">
    <property type="entry name" value="TRNASYNTHASP"/>
</dbReference>
<evidence type="ECO:0000256" key="6">
    <source>
        <dbReference type="ARBA" id="ARBA00023146"/>
    </source>
</evidence>
<organism evidence="9 10">
    <name type="scientific">Croceibacterium salegens</name>
    <dbReference type="NCBI Taxonomy" id="1737568"/>
    <lineage>
        <taxon>Bacteria</taxon>
        <taxon>Pseudomonadati</taxon>
        <taxon>Pseudomonadota</taxon>
        <taxon>Alphaproteobacteria</taxon>
        <taxon>Sphingomonadales</taxon>
        <taxon>Erythrobacteraceae</taxon>
        <taxon>Croceibacterium</taxon>
    </lineage>
</organism>
<evidence type="ECO:0000256" key="5">
    <source>
        <dbReference type="ARBA" id="ARBA00022917"/>
    </source>
</evidence>
<evidence type="ECO:0000256" key="4">
    <source>
        <dbReference type="ARBA" id="ARBA00022840"/>
    </source>
</evidence>
<reference evidence="9 10" key="1">
    <citation type="submission" date="2019-12" db="EMBL/GenBank/DDBJ databases">
        <title>Genomic-based taxomic classification of the family Erythrobacteraceae.</title>
        <authorList>
            <person name="Xu L."/>
        </authorList>
    </citation>
    <scope>NUCLEOTIDE SEQUENCE [LARGE SCALE GENOMIC DNA]</scope>
    <source>
        <strain evidence="9 10">MCCC 1K01500</strain>
    </source>
</reference>
<comment type="similarity">
    <text evidence="1 7">Belongs to the class-II aminoacyl-tRNA synthetase family. Type 1 subfamily.</text>
</comment>
<comment type="function">
    <text evidence="7">Aspartyl-tRNA synthetase with relaxed tRNA specificity since it is able to aspartylate not only its cognate tRNA(Asp) but also tRNA(Asn). Reaction proceeds in two steps: L-aspartate is first activated by ATP to form Asp-AMP and then transferred to the acceptor end of tRNA(Asp/Asn).</text>
</comment>
<dbReference type="InterPro" id="IPR047090">
    <property type="entry name" value="AspRS_core"/>
</dbReference>
<evidence type="ECO:0000256" key="7">
    <source>
        <dbReference type="HAMAP-Rule" id="MF_00044"/>
    </source>
</evidence>
<name>A0A6I4STY1_9SPHN</name>
<dbReference type="RefSeq" id="WP_159793865.1">
    <property type="nucleotide sequence ID" value="NZ_WTYM01000033.1"/>
</dbReference>
<dbReference type="CDD" id="cd04317">
    <property type="entry name" value="EcAspRS_like_N"/>
    <property type="match status" value="1"/>
</dbReference>
<dbReference type="PANTHER" id="PTHR22594">
    <property type="entry name" value="ASPARTYL/LYSYL-TRNA SYNTHETASE"/>
    <property type="match status" value="1"/>
</dbReference>
<evidence type="ECO:0000313" key="10">
    <source>
        <dbReference type="Proteomes" id="UP000433652"/>
    </source>
</evidence>
<keyword evidence="7" id="KW-0963">Cytoplasm</keyword>
<evidence type="ECO:0000256" key="3">
    <source>
        <dbReference type="ARBA" id="ARBA00022741"/>
    </source>
</evidence>
<evidence type="ECO:0000256" key="1">
    <source>
        <dbReference type="ARBA" id="ARBA00006303"/>
    </source>
</evidence>
<dbReference type="Gene3D" id="3.30.930.10">
    <property type="entry name" value="Bira Bifunctional Protein, Domain 2"/>
    <property type="match status" value="1"/>
</dbReference>
<feature type="binding site" evidence="7">
    <location>
        <position position="492"/>
    </location>
    <ligand>
        <name>L-aspartate</name>
        <dbReference type="ChEBI" id="CHEBI:29991"/>
    </ligand>
</feature>
<dbReference type="PANTHER" id="PTHR22594:SF5">
    <property type="entry name" value="ASPARTATE--TRNA LIGASE, MITOCHONDRIAL"/>
    <property type="match status" value="1"/>
</dbReference>
<dbReference type="InterPro" id="IPR029351">
    <property type="entry name" value="GAD_dom"/>
</dbReference>
<feature type="binding site" evidence="7">
    <location>
        <position position="221"/>
    </location>
    <ligand>
        <name>L-aspartate</name>
        <dbReference type="ChEBI" id="CHEBI:29991"/>
    </ligand>
</feature>
<dbReference type="InterPro" id="IPR002312">
    <property type="entry name" value="Asp/Asn-tRNA-synth_IIb"/>
</dbReference>
<dbReference type="InterPro" id="IPR012340">
    <property type="entry name" value="NA-bd_OB-fold"/>
</dbReference>
<feature type="region of interest" description="Aspartate" evidence="7">
    <location>
        <begin position="199"/>
        <end position="202"/>
    </location>
</feature>
<dbReference type="InterPro" id="IPR004115">
    <property type="entry name" value="GAD-like_sf"/>
</dbReference>
<dbReference type="GO" id="GO:0004815">
    <property type="term" value="F:aspartate-tRNA ligase activity"/>
    <property type="evidence" value="ECO:0007669"/>
    <property type="project" value="UniProtKB-UniRule"/>
</dbReference>
<dbReference type="SUPFAM" id="SSF50249">
    <property type="entry name" value="Nucleic acid-binding proteins"/>
    <property type="match status" value="1"/>
</dbReference>
<keyword evidence="2 7" id="KW-0436">Ligase</keyword>
<sequence>MHAYRTHNCAALRASDVGETVRLSGWVHRKRDHGGVLFIDLRDHYGITQIVADEDSPVIGELDKLRLESVVTIDGLVKARSAETVNPNLPTGEIEVFARAVTVQSRADELPLPVAGEQEYPEEIRLKYRFVDLRRETMHANIMLRSNVIASLRRRMIEQGFTEFQTPILGASSPEGARDYLVPSRLHPGRFYALPQAPQMFKQLLMVAGFDRYFQIAPCFRDEDLRADRSPEFYQLDFEMSFVTQEDVFNAIEPVLAGVFEEFSGGKTVTPAGEFPRIPYAETMLKYGTDKPDLRNPLVITDVTSHFETSGFGLFEKIVGSGGVVRVIPAPETHEKSRKFFDDMNDWARKEGFAGLGYVTCKGGEFGGPIAKNHGPENMQKIYDKLGLGENDGLFFAAGKEKDAVRLAGAARTRCAEELGLIEEGCFKFCWIVDFPMFEYDEEQKKVDFSHNPFSMPQGEMEALESQSPLEIKAWQYDIVCNGYELSSGAIRNHRPDIMYKAFEIAGYSREDVDANFSGMIEAFKLGAPPHGGSAPGIDRIVMLLADEPNIREVIAFPLNQKAQDLMMGAPSTVSLRQLRDVHIRLIEQPKPADAEKVATGGAGD</sequence>
<comment type="subunit">
    <text evidence="7">Homodimer.</text>
</comment>
<feature type="binding site" evidence="7">
    <location>
        <position position="451"/>
    </location>
    <ligand>
        <name>L-aspartate</name>
        <dbReference type="ChEBI" id="CHEBI:29991"/>
    </ligand>
</feature>
<dbReference type="CDD" id="cd00777">
    <property type="entry name" value="AspRS_core"/>
    <property type="match status" value="1"/>
</dbReference>
<dbReference type="Proteomes" id="UP000433652">
    <property type="component" value="Unassembled WGS sequence"/>
</dbReference>
<keyword evidence="4 7" id="KW-0067">ATP-binding</keyword>
<evidence type="ECO:0000259" key="8">
    <source>
        <dbReference type="PROSITE" id="PS50862"/>
    </source>
</evidence>
<comment type="caution">
    <text evidence="7">Lacks conserved residue(s) required for the propagation of feature annotation.</text>
</comment>
<proteinExistence type="inferred from homology"/>
<dbReference type="InterPro" id="IPR004365">
    <property type="entry name" value="NA-bd_OB_tRNA"/>
</dbReference>
<dbReference type="InterPro" id="IPR004364">
    <property type="entry name" value="Aa-tRNA-synt_II"/>
</dbReference>
<protein>
    <recommendedName>
        <fullName evidence="7">Aspartate--tRNA(Asp/Asn) ligase</fullName>
        <ecNumber evidence="7">6.1.1.23</ecNumber>
    </recommendedName>
    <alternativeName>
        <fullName evidence="7">Aspartyl-tRNA synthetase</fullName>
        <shortName evidence="7">AspRS</shortName>
    </alternativeName>
    <alternativeName>
        <fullName evidence="7">Non-discriminating aspartyl-tRNA synthetase</fullName>
        <shortName evidence="7">ND-AspRS</shortName>
    </alternativeName>
</protein>
<comment type="subcellular location">
    <subcellularLocation>
        <location evidence="7">Cytoplasm</location>
    </subcellularLocation>
</comment>
<dbReference type="Pfam" id="PF02938">
    <property type="entry name" value="GAD"/>
    <property type="match status" value="1"/>
</dbReference>
<feature type="domain" description="Aminoacyl-transfer RNA synthetases class-II family profile" evidence="8">
    <location>
        <begin position="108"/>
        <end position="571"/>
    </location>
</feature>
<dbReference type="NCBIfam" id="TIGR00459">
    <property type="entry name" value="aspS_bact"/>
    <property type="match status" value="1"/>
</dbReference>
<dbReference type="GO" id="GO:0003676">
    <property type="term" value="F:nucleic acid binding"/>
    <property type="evidence" value="ECO:0007669"/>
    <property type="project" value="InterPro"/>
</dbReference>
<dbReference type="GO" id="GO:0005524">
    <property type="term" value="F:ATP binding"/>
    <property type="evidence" value="ECO:0007669"/>
    <property type="project" value="UniProtKB-UniRule"/>
</dbReference>
<keyword evidence="3 7" id="KW-0547">Nucleotide-binding</keyword>
<dbReference type="SUPFAM" id="SSF55261">
    <property type="entry name" value="GAD domain-like"/>
    <property type="match status" value="1"/>
</dbReference>
<evidence type="ECO:0000313" key="9">
    <source>
        <dbReference type="EMBL" id="MXO59375.1"/>
    </source>
</evidence>
<dbReference type="InterPro" id="IPR045864">
    <property type="entry name" value="aa-tRNA-synth_II/BPL/LPL"/>
</dbReference>
<dbReference type="GO" id="GO:0050560">
    <property type="term" value="F:aspartate-tRNA(Asn) ligase activity"/>
    <property type="evidence" value="ECO:0007669"/>
    <property type="project" value="UniProtKB-EC"/>
</dbReference>
<feature type="binding site" evidence="7">
    <location>
        <begin position="537"/>
        <end position="540"/>
    </location>
    <ligand>
        <name>ATP</name>
        <dbReference type="ChEBI" id="CHEBI:30616"/>
    </ligand>
</feature>
<comment type="catalytic activity">
    <reaction evidence="7">
        <text>tRNA(Asx) + L-aspartate + ATP = L-aspartyl-tRNA(Asx) + AMP + diphosphate</text>
        <dbReference type="Rhea" id="RHEA:18349"/>
        <dbReference type="Rhea" id="RHEA-COMP:9710"/>
        <dbReference type="Rhea" id="RHEA-COMP:9711"/>
        <dbReference type="ChEBI" id="CHEBI:29991"/>
        <dbReference type="ChEBI" id="CHEBI:30616"/>
        <dbReference type="ChEBI" id="CHEBI:33019"/>
        <dbReference type="ChEBI" id="CHEBI:78442"/>
        <dbReference type="ChEBI" id="CHEBI:78516"/>
        <dbReference type="ChEBI" id="CHEBI:456215"/>
        <dbReference type="EC" id="6.1.1.23"/>
    </reaction>
</comment>
<dbReference type="InterPro" id="IPR004524">
    <property type="entry name" value="Asp-tRNA-ligase_1"/>
</dbReference>
<keyword evidence="5 7" id="KW-0648">Protein biosynthesis</keyword>
<feature type="binding site" evidence="7">
    <location>
        <position position="175"/>
    </location>
    <ligand>
        <name>L-aspartate</name>
        <dbReference type="ChEBI" id="CHEBI:29991"/>
    </ligand>
</feature>
<keyword evidence="10" id="KW-1185">Reference proteome</keyword>
<dbReference type="InterPro" id="IPR006195">
    <property type="entry name" value="aa-tRNA-synth_II"/>
</dbReference>
<dbReference type="OrthoDB" id="9802326at2"/>
<dbReference type="Gene3D" id="3.30.1360.30">
    <property type="entry name" value="GAD-like domain"/>
    <property type="match status" value="1"/>
</dbReference>
<dbReference type="Gene3D" id="2.40.50.140">
    <property type="entry name" value="Nucleic acid-binding proteins"/>
    <property type="match status" value="1"/>
</dbReference>